<evidence type="ECO:0000256" key="1">
    <source>
        <dbReference type="SAM" id="Phobius"/>
    </source>
</evidence>
<sequence>MHKTGKASLHAESGYDLAEQSLPDTDHKLLARWVQQYKISADDPMYGAYLSARVAFDGAAAAGYSLEIIKTALTSIPTKIQKAVIAGAGDIQGHLDKAFDINVIKLEKVISHGLERGSSSALIALNTATQNLKDAAAAVDKNMNAAIAQKQDKVIDHWVDTGADLLNITVREAVLKQRVLNVSFILGVMLTAIVLGAVLCYEYLSLTHRITPSTIIVNQGTGKLECRVSQHGANFCEIR</sequence>
<protein>
    <submittedName>
        <fullName evidence="2">Uncharacterized protein</fullName>
    </submittedName>
</protein>
<evidence type="ECO:0000313" key="2">
    <source>
        <dbReference type="EMBL" id="MBU2737735.1"/>
    </source>
</evidence>
<feature type="transmembrane region" description="Helical" evidence="1">
    <location>
        <begin position="179"/>
        <end position="204"/>
    </location>
</feature>
<accession>A0ABS5ZMM6</accession>
<name>A0ABS5ZMM6_9PROT</name>
<reference evidence="2 3" key="1">
    <citation type="journal article" date="2021" name="ISME J.">
        <title>Genomic evolution of the class Acidithiobacillia: deep-branching Proteobacteria living in extreme acidic conditions.</title>
        <authorList>
            <person name="Moya-Beltran A."/>
            <person name="Beard S."/>
            <person name="Rojas-Villalobos C."/>
            <person name="Issotta F."/>
            <person name="Gallardo Y."/>
            <person name="Ulloa R."/>
            <person name="Giaveno A."/>
            <person name="Degli Esposti M."/>
            <person name="Johnson D.B."/>
            <person name="Quatrini R."/>
        </authorList>
    </citation>
    <scope>NUCLEOTIDE SEQUENCE [LARGE SCALE GENOMIC DNA]</scope>
    <source>
        <strain evidence="2 3">ATCC 19703</strain>
    </source>
</reference>
<keyword evidence="3" id="KW-1185">Reference proteome</keyword>
<comment type="caution">
    <text evidence="2">The sequence shown here is derived from an EMBL/GenBank/DDBJ whole genome shotgun (WGS) entry which is preliminary data.</text>
</comment>
<dbReference type="Proteomes" id="UP001197028">
    <property type="component" value="Unassembled WGS sequence"/>
</dbReference>
<keyword evidence="1" id="KW-0812">Transmembrane</keyword>
<evidence type="ECO:0000313" key="3">
    <source>
        <dbReference type="Proteomes" id="UP001197028"/>
    </source>
</evidence>
<proteinExistence type="predicted"/>
<dbReference type="RefSeq" id="WP_215862770.1">
    <property type="nucleotide sequence ID" value="NZ_JABELD010000017.1"/>
</dbReference>
<keyword evidence="1" id="KW-0472">Membrane</keyword>
<gene>
    <name evidence="2" type="ORF">HJG40_02710</name>
</gene>
<keyword evidence="1" id="KW-1133">Transmembrane helix</keyword>
<dbReference type="EMBL" id="JABELD010000017">
    <property type="protein sequence ID" value="MBU2737735.1"/>
    <property type="molecule type" value="Genomic_DNA"/>
</dbReference>
<organism evidence="2 3">
    <name type="scientific">Acidithiobacillus concretivorus</name>
    <dbReference type="NCBI Taxonomy" id="3063952"/>
    <lineage>
        <taxon>Bacteria</taxon>
        <taxon>Pseudomonadati</taxon>
        <taxon>Pseudomonadota</taxon>
        <taxon>Acidithiobacillia</taxon>
        <taxon>Acidithiobacillales</taxon>
        <taxon>Acidithiobacillaceae</taxon>
        <taxon>Acidithiobacillus</taxon>
    </lineage>
</organism>